<dbReference type="Proteomes" id="UP000290567">
    <property type="component" value="Unassembled WGS sequence"/>
</dbReference>
<name>A0A4V0WQ21_9ENTE</name>
<dbReference type="OrthoDB" id="2187017at2"/>
<dbReference type="AlphaFoldDB" id="A0A4V0WQ21"/>
<organism evidence="1 2">
    <name type="scientific">Enterococcus florum</name>
    <dbReference type="NCBI Taxonomy" id="2480627"/>
    <lineage>
        <taxon>Bacteria</taxon>
        <taxon>Bacillati</taxon>
        <taxon>Bacillota</taxon>
        <taxon>Bacilli</taxon>
        <taxon>Lactobacillales</taxon>
        <taxon>Enterococcaceae</taxon>
        <taxon>Enterococcus</taxon>
    </lineage>
</organism>
<accession>A0A4V0WQ21</accession>
<protein>
    <submittedName>
        <fullName evidence="1">Uncharacterized protein</fullName>
    </submittedName>
</protein>
<reference evidence="2" key="1">
    <citation type="submission" date="2019-02" db="EMBL/GenBank/DDBJ databases">
        <title>Draft genome sequence of Enterococcus sp. Gos25-1.</title>
        <authorList>
            <person name="Tanaka N."/>
            <person name="Shiwa Y."/>
            <person name="Fujita N."/>
        </authorList>
    </citation>
    <scope>NUCLEOTIDE SEQUENCE [LARGE SCALE GENOMIC DNA]</scope>
    <source>
        <strain evidence="2">Gos25-1</strain>
    </source>
</reference>
<evidence type="ECO:0000313" key="2">
    <source>
        <dbReference type="Proteomes" id="UP000290567"/>
    </source>
</evidence>
<proteinExistence type="predicted"/>
<evidence type="ECO:0000313" key="1">
    <source>
        <dbReference type="EMBL" id="GCF95839.1"/>
    </source>
</evidence>
<dbReference type="RefSeq" id="WP_146624211.1">
    <property type="nucleotide sequence ID" value="NZ_BJCC01000042.1"/>
</dbReference>
<keyword evidence="2" id="KW-1185">Reference proteome</keyword>
<sequence length="100" mass="11356">MVLEYFDGQANFFADYKEAANEKDIDQQAVINKVMDQLNEAPEDEKLTFVLSGDQTKSGHSVTFPFRKELVARDPDAAVDTLFFYEGAPYEVDLVEDEQP</sequence>
<gene>
    <name evidence="1" type="ORF">NRIC_37300</name>
</gene>
<comment type="caution">
    <text evidence="1">The sequence shown here is derived from an EMBL/GenBank/DDBJ whole genome shotgun (WGS) entry which is preliminary data.</text>
</comment>
<dbReference type="EMBL" id="BJCC01000042">
    <property type="protein sequence ID" value="GCF95839.1"/>
    <property type="molecule type" value="Genomic_DNA"/>
</dbReference>